<keyword evidence="2" id="KW-1185">Reference proteome</keyword>
<accession>A0A6S7IL59</accession>
<name>A0A6S7IL59_PARCT</name>
<evidence type="ECO:0000313" key="2">
    <source>
        <dbReference type="Proteomes" id="UP001152795"/>
    </source>
</evidence>
<dbReference type="EMBL" id="CACRXK020009500">
    <property type="protein sequence ID" value="CAB4017330.1"/>
    <property type="molecule type" value="Genomic_DNA"/>
</dbReference>
<proteinExistence type="predicted"/>
<dbReference type="SUPFAM" id="SSF53098">
    <property type="entry name" value="Ribonuclease H-like"/>
    <property type="match status" value="1"/>
</dbReference>
<dbReference type="PANTHER" id="PTHR45913">
    <property type="entry name" value="EPM2A-INTERACTING PROTEIN 1"/>
    <property type="match status" value="1"/>
</dbReference>
<dbReference type="OrthoDB" id="1101576at2759"/>
<reference evidence="1" key="1">
    <citation type="submission" date="2020-04" db="EMBL/GenBank/DDBJ databases">
        <authorList>
            <person name="Alioto T."/>
            <person name="Alioto T."/>
            <person name="Gomez Garrido J."/>
        </authorList>
    </citation>
    <scope>NUCLEOTIDE SEQUENCE</scope>
    <source>
        <strain evidence="1">A484AB</strain>
    </source>
</reference>
<dbReference type="InterPro" id="IPR012337">
    <property type="entry name" value="RNaseH-like_sf"/>
</dbReference>
<organism evidence="1 2">
    <name type="scientific">Paramuricea clavata</name>
    <name type="common">Red gorgonian</name>
    <name type="synonym">Violescent sea-whip</name>
    <dbReference type="NCBI Taxonomy" id="317549"/>
    <lineage>
        <taxon>Eukaryota</taxon>
        <taxon>Metazoa</taxon>
        <taxon>Cnidaria</taxon>
        <taxon>Anthozoa</taxon>
        <taxon>Octocorallia</taxon>
        <taxon>Malacalcyonacea</taxon>
        <taxon>Plexauridae</taxon>
        <taxon>Paramuricea</taxon>
    </lineage>
</organism>
<dbReference type="PANTHER" id="PTHR45913:SF19">
    <property type="entry name" value="LOW QUALITY PROTEIN: ZINC FINGER BED DOMAIN-CONTAINING PROTEIN 5-LIKE"/>
    <property type="match status" value="1"/>
</dbReference>
<sequence length="530" mass="61055">MPTKRSIVPSWLGKYGVKEVNGRALCVKCQHVYAAESIKPNKLQCHLETHRNIFALSEDARKRVFKKLAANLDKSQQITMGSLNDEQKRQIFVLKTAFLIAKSKRPYVEGEVMIKPSLQNFVELFEGESFNRKVKTAADSVTLSDTTVWRRTVDCANDISQQVISDFKESPQKSIALDESTDNTSQPQLALYGRYISPQEDLKEELLEVLTLETTTKGQDIFDIVSRFFTLSGIEWGSISECNIDGAPAMIGNMNGFKRRVKRVNPDMKFNHCIIHRQALASKDLSVEFENVMVIIINFVKARYLNARLFKKICEENDAEYETLLFHNTVRWLSRGRALKRVFLLREELYQFLTEKGHINATKFNDPHFLAKLAFLTDVFTHMNFLNTNLQGRGKFVFELHNSIRGFINKLGVLREEAIQDNFIHFECFLELICFLNDDDIDFTPEVRILCDYLQKLATNFQERFPGLEVEDFTIIQAPFTGKPRGEFAMELSQLQAKPVAKLEFDSDLSKFWLGLSEEQYPELKSMAQK</sequence>
<feature type="non-terminal residue" evidence="1">
    <location>
        <position position="530"/>
    </location>
</feature>
<comment type="caution">
    <text evidence="1">The sequence shown here is derived from an EMBL/GenBank/DDBJ whole genome shotgun (WGS) entry which is preliminary data.</text>
</comment>
<protein>
    <submittedName>
        <fullName evidence="1">SCAN domain-containing 3-like</fullName>
    </submittedName>
</protein>
<evidence type="ECO:0000313" key="1">
    <source>
        <dbReference type="EMBL" id="CAB4017330.1"/>
    </source>
</evidence>
<dbReference type="AlphaFoldDB" id="A0A6S7IL59"/>
<dbReference type="Proteomes" id="UP001152795">
    <property type="component" value="Unassembled WGS sequence"/>
</dbReference>
<gene>
    <name evidence="1" type="ORF">PACLA_8A012981</name>
</gene>